<dbReference type="GO" id="GO:0071949">
    <property type="term" value="F:FAD binding"/>
    <property type="evidence" value="ECO:0007669"/>
    <property type="project" value="InterPro"/>
</dbReference>
<sequence length="367" mass="40469">MIAGFLARPNILIVGAGPTGLTAALELTRQGIMPRIIDSKDGPTPLSKAVGISPHSLDILEPSGTSERLLSEALRIRRFHFHFGGRELGVFHFSSLEHRFDFLLSLPQKDTEAIMADVLWDFGARVEWRTRLVCMSEGAEAIEVRLDTPDGLQEARFDQVFGADGVGSTVREAMGVSFDGYTHKRQWSIADAEIANWPYEPLTAQAFLHENGDVGFIIPIGDNRFRAVSNTTDALARIPGSYRVSQLLRTDAFHIPARQAQRYQSARAFLGGDAAHAHSPIGARGMNLGIEDAACFVRRLGDCTLADYTAERWPVGRRWITLSERMLRMAQTSSRAAQSLRNFAFCAVGHSQVLQGPLLKRLAGLKE</sequence>
<dbReference type="EMBL" id="QGGG01000010">
    <property type="protein sequence ID" value="PWJ81582.1"/>
    <property type="molecule type" value="Genomic_DNA"/>
</dbReference>
<dbReference type="InterPro" id="IPR002938">
    <property type="entry name" value="FAD-bd"/>
</dbReference>
<dbReference type="STRING" id="1192868.GCA_000304395_03473"/>
<name>A0A316C0R4_PSESE</name>
<dbReference type="GO" id="GO:0016709">
    <property type="term" value="F:oxidoreductase activity, acting on paired donors, with incorporation or reduction of molecular oxygen, NAD(P)H as one donor, and incorporation of one atom of oxygen"/>
    <property type="evidence" value="ECO:0007669"/>
    <property type="project" value="UniProtKB-ARBA"/>
</dbReference>
<dbReference type="AlphaFoldDB" id="A0A316C0R4"/>
<evidence type="ECO:0000313" key="5">
    <source>
        <dbReference type="EMBL" id="PWJ81582.1"/>
    </source>
</evidence>
<gene>
    <name evidence="5" type="ORF">C7441_110116</name>
</gene>
<dbReference type="InterPro" id="IPR036188">
    <property type="entry name" value="FAD/NAD-bd_sf"/>
</dbReference>
<keyword evidence="6" id="KW-1185">Reference proteome</keyword>
<dbReference type="OrthoDB" id="9791689at2"/>
<dbReference type="SUPFAM" id="SSF51905">
    <property type="entry name" value="FAD/NAD(P)-binding domain"/>
    <property type="match status" value="1"/>
</dbReference>
<dbReference type="InterPro" id="IPR050641">
    <property type="entry name" value="RIFMO-like"/>
</dbReference>
<evidence type="ECO:0000256" key="3">
    <source>
        <dbReference type="ARBA" id="ARBA00022827"/>
    </source>
</evidence>
<keyword evidence="2" id="KW-0285">Flavoprotein</keyword>
<dbReference type="PANTHER" id="PTHR43004">
    <property type="entry name" value="TRK SYSTEM POTASSIUM UPTAKE PROTEIN"/>
    <property type="match status" value="1"/>
</dbReference>
<dbReference type="Pfam" id="PF01494">
    <property type="entry name" value="FAD_binding_3"/>
    <property type="match status" value="2"/>
</dbReference>
<organism evidence="5 6">
    <name type="scientific">Pseudaminobacter salicylatoxidans</name>
    <dbReference type="NCBI Taxonomy" id="93369"/>
    <lineage>
        <taxon>Bacteria</taxon>
        <taxon>Pseudomonadati</taxon>
        <taxon>Pseudomonadota</taxon>
        <taxon>Alphaproteobacteria</taxon>
        <taxon>Hyphomicrobiales</taxon>
        <taxon>Phyllobacteriaceae</taxon>
        <taxon>Pseudaminobacter</taxon>
    </lineage>
</organism>
<comment type="cofactor">
    <cofactor evidence="1">
        <name>FAD</name>
        <dbReference type="ChEBI" id="CHEBI:57692"/>
    </cofactor>
</comment>
<dbReference type="RefSeq" id="WP_109613553.1">
    <property type="nucleotide sequence ID" value="NZ_QGGG01000010.1"/>
</dbReference>
<dbReference type="Gene3D" id="3.50.50.60">
    <property type="entry name" value="FAD/NAD(P)-binding domain"/>
    <property type="match status" value="1"/>
</dbReference>
<comment type="caution">
    <text evidence="5">The sequence shown here is derived from an EMBL/GenBank/DDBJ whole genome shotgun (WGS) entry which is preliminary data.</text>
</comment>
<evidence type="ECO:0000256" key="2">
    <source>
        <dbReference type="ARBA" id="ARBA00022630"/>
    </source>
</evidence>
<evidence type="ECO:0000259" key="4">
    <source>
        <dbReference type="Pfam" id="PF01494"/>
    </source>
</evidence>
<evidence type="ECO:0000256" key="1">
    <source>
        <dbReference type="ARBA" id="ARBA00001974"/>
    </source>
</evidence>
<dbReference type="PANTHER" id="PTHR43004:SF19">
    <property type="entry name" value="BINDING MONOOXYGENASE, PUTATIVE (JCVI)-RELATED"/>
    <property type="match status" value="1"/>
</dbReference>
<dbReference type="Proteomes" id="UP000245396">
    <property type="component" value="Unassembled WGS sequence"/>
</dbReference>
<feature type="domain" description="FAD-binding" evidence="4">
    <location>
        <begin position="246"/>
        <end position="301"/>
    </location>
</feature>
<reference evidence="5 6" key="1">
    <citation type="submission" date="2018-05" db="EMBL/GenBank/DDBJ databases">
        <title>Genomic Encyclopedia of Type Strains, Phase IV (KMG-IV): sequencing the most valuable type-strain genomes for metagenomic binning, comparative biology and taxonomic classification.</title>
        <authorList>
            <person name="Goeker M."/>
        </authorList>
    </citation>
    <scope>NUCLEOTIDE SEQUENCE [LARGE SCALE GENOMIC DNA]</scope>
    <source>
        <strain evidence="5 6">DSM 6986</strain>
    </source>
</reference>
<dbReference type="PRINTS" id="PR00420">
    <property type="entry name" value="RNGMNOXGNASE"/>
</dbReference>
<accession>A0A316C0R4</accession>
<dbReference type="Gene3D" id="3.30.70.2450">
    <property type="match status" value="1"/>
</dbReference>
<keyword evidence="3" id="KW-0274">FAD</keyword>
<proteinExistence type="predicted"/>
<evidence type="ECO:0000313" key="6">
    <source>
        <dbReference type="Proteomes" id="UP000245396"/>
    </source>
</evidence>
<feature type="domain" description="FAD-binding" evidence="4">
    <location>
        <begin position="11"/>
        <end position="222"/>
    </location>
</feature>
<protein>
    <submittedName>
        <fullName evidence="5">2-polyprenyl-6-methoxyphenol hydroxylase-like FAD-dependent oxidoreductase</fullName>
    </submittedName>
</protein>